<organism evidence="7">
    <name type="scientific">Notodromas monacha</name>
    <dbReference type="NCBI Taxonomy" id="399045"/>
    <lineage>
        <taxon>Eukaryota</taxon>
        <taxon>Metazoa</taxon>
        <taxon>Ecdysozoa</taxon>
        <taxon>Arthropoda</taxon>
        <taxon>Crustacea</taxon>
        <taxon>Oligostraca</taxon>
        <taxon>Ostracoda</taxon>
        <taxon>Podocopa</taxon>
        <taxon>Podocopida</taxon>
        <taxon>Cypridocopina</taxon>
        <taxon>Cypridoidea</taxon>
        <taxon>Cyprididae</taxon>
        <taxon>Notodromas</taxon>
    </lineage>
</organism>
<evidence type="ECO:0000256" key="1">
    <source>
        <dbReference type="ARBA" id="ARBA00022690"/>
    </source>
</evidence>
<keyword evidence="5" id="KW-0732">Signal</keyword>
<evidence type="ECO:0000256" key="2">
    <source>
        <dbReference type="ARBA" id="ARBA00022900"/>
    </source>
</evidence>
<feature type="chain" id="PRO_5036402906" description="Kazal-like domain-containing protein" evidence="5">
    <location>
        <begin position="25"/>
        <end position="150"/>
    </location>
</feature>
<dbReference type="SMART" id="SM00280">
    <property type="entry name" value="KAZAL"/>
    <property type="match status" value="1"/>
</dbReference>
<dbReference type="Pfam" id="PF00050">
    <property type="entry name" value="Kazal_1"/>
    <property type="match status" value="1"/>
</dbReference>
<evidence type="ECO:0000313" key="7">
    <source>
        <dbReference type="EMBL" id="CAD7273928.1"/>
    </source>
</evidence>
<feature type="domain" description="Kazal-like" evidence="6">
    <location>
        <begin position="26"/>
        <end position="78"/>
    </location>
</feature>
<dbReference type="PANTHER" id="PTHR10913:SF45">
    <property type="entry name" value="FOLLISTATIN, ISOFORM A-RELATED"/>
    <property type="match status" value="1"/>
</dbReference>
<dbReference type="SUPFAM" id="SSF100895">
    <property type="entry name" value="Kazal-type serine protease inhibitors"/>
    <property type="match status" value="1"/>
</dbReference>
<feature type="signal peptide" evidence="5">
    <location>
        <begin position="1"/>
        <end position="24"/>
    </location>
</feature>
<dbReference type="GO" id="GO:0030154">
    <property type="term" value="P:cell differentiation"/>
    <property type="evidence" value="ECO:0007669"/>
    <property type="project" value="TreeGrafter"/>
</dbReference>
<feature type="compositionally biased region" description="Basic and acidic residues" evidence="4">
    <location>
        <begin position="76"/>
        <end position="89"/>
    </location>
</feature>
<sequence>MAFISKAVIAMAILFVSLFSGISTKPVDRAECPQLCPAIYSPVCGSDGVSYPNICTLDSKNCADKSDITISFRGPCGEEPRPNSNHNDKSPPVVILGNQSQPNIQIPEVDIAAISQKGSSRPNPPYHGNVPTIQITDGFYVPPPLTVIRN</sequence>
<dbReference type="Proteomes" id="UP000678499">
    <property type="component" value="Unassembled WGS sequence"/>
</dbReference>
<evidence type="ECO:0000256" key="5">
    <source>
        <dbReference type="SAM" id="SignalP"/>
    </source>
</evidence>
<evidence type="ECO:0000313" key="8">
    <source>
        <dbReference type="Proteomes" id="UP000678499"/>
    </source>
</evidence>
<gene>
    <name evidence="7" type="ORF">NMOB1V02_LOCUS1791</name>
</gene>
<reference evidence="7" key="1">
    <citation type="submission" date="2020-11" db="EMBL/GenBank/DDBJ databases">
        <authorList>
            <person name="Tran Van P."/>
        </authorList>
    </citation>
    <scope>NUCLEOTIDE SEQUENCE</scope>
</reference>
<dbReference type="InterPro" id="IPR036058">
    <property type="entry name" value="Kazal_dom_sf"/>
</dbReference>
<dbReference type="PROSITE" id="PS51465">
    <property type="entry name" value="KAZAL_2"/>
    <property type="match status" value="1"/>
</dbReference>
<dbReference type="EMBL" id="OA882224">
    <property type="protein sequence ID" value="CAD7273928.1"/>
    <property type="molecule type" value="Genomic_DNA"/>
</dbReference>
<keyword evidence="2" id="KW-0722">Serine protease inhibitor</keyword>
<dbReference type="EMBL" id="CAJPEX010000187">
    <property type="protein sequence ID" value="CAG0914080.1"/>
    <property type="molecule type" value="Genomic_DNA"/>
</dbReference>
<keyword evidence="8" id="KW-1185">Reference proteome</keyword>
<dbReference type="InterPro" id="IPR050653">
    <property type="entry name" value="Prot_Inhib_GrowthFact_Antg"/>
</dbReference>
<name>A0A7R9BEV7_9CRUS</name>
<dbReference type="AlphaFoldDB" id="A0A7R9BEV7"/>
<feature type="region of interest" description="Disordered" evidence="4">
    <location>
        <begin position="73"/>
        <end position="97"/>
    </location>
</feature>
<accession>A0A7R9BEV7</accession>
<dbReference type="PANTHER" id="PTHR10913">
    <property type="entry name" value="FOLLISTATIN-RELATED"/>
    <property type="match status" value="1"/>
</dbReference>
<evidence type="ECO:0000256" key="3">
    <source>
        <dbReference type="ARBA" id="ARBA00023157"/>
    </source>
</evidence>
<dbReference type="OrthoDB" id="10029953at2759"/>
<dbReference type="CDD" id="cd00104">
    <property type="entry name" value="KAZAL_FS"/>
    <property type="match status" value="1"/>
</dbReference>
<dbReference type="GO" id="GO:0005576">
    <property type="term" value="C:extracellular region"/>
    <property type="evidence" value="ECO:0007669"/>
    <property type="project" value="TreeGrafter"/>
</dbReference>
<proteinExistence type="predicted"/>
<evidence type="ECO:0000256" key="4">
    <source>
        <dbReference type="SAM" id="MobiDB-lite"/>
    </source>
</evidence>
<evidence type="ECO:0000259" key="6">
    <source>
        <dbReference type="PROSITE" id="PS51465"/>
    </source>
</evidence>
<dbReference type="InterPro" id="IPR002350">
    <property type="entry name" value="Kazal_dom"/>
</dbReference>
<protein>
    <recommendedName>
        <fullName evidence="6">Kazal-like domain-containing protein</fullName>
    </recommendedName>
</protein>
<keyword evidence="1" id="KW-0646">Protease inhibitor</keyword>
<keyword evidence="3" id="KW-1015">Disulfide bond</keyword>
<dbReference type="Gene3D" id="3.30.60.30">
    <property type="match status" value="1"/>
</dbReference>